<feature type="coiled-coil region" evidence="1">
    <location>
        <begin position="262"/>
        <end position="303"/>
    </location>
</feature>
<keyword evidence="3" id="KW-1185">Reference proteome</keyword>
<keyword evidence="1" id="KW-0175">Coiled coil</keyword>
<evidence type="ECO:0000256" key="1">
    <source>
        <dbReference type="SAM" id="Coils"/>
    </source>
</evidence>
<dbReference type="GeneID" id="22113079"/>
<name>A0A097J5J4_BPR27</name>
<dbReference type="KEGG" id="vg:22113079"/>
<organism evidence="2 3">
    <name type="scientific">Enterobacteria phage RB27</name>
    <name type="common">Bacteriophage RB27</name>
    <dbReference type="NCBI Taxonomy" id="69609"/>
    <lineage>
        <taxon>Viruses</taxon>
        <taxon>Duplodnaviria</taxon>
        <taxon>Heunggongvirae</taxon>
        <taxon>Uroviricota</taxon>
        <taxon>Caudoviricetes</taxon>
        <taxon>Pantevenvirales</taxon>
        <taxon>Straboviridae</taxon>
        <taxon>Tevenvirinae</taxon>
        <taxon>Tequatrovirus</taxon>
        <taxon>Tequatrovirus RB27</taxon>
    </lineage>
</organism>
<dbReference type="RefSeq" id="YP_009102295.1">
    <property type="nucleotide sequence ID" value="NC_025448.1"/>
</dbReference>
<evidence type="ECO:0000313" key="3">
    <source>
        <dbReference type="Proteomes" id="UP000029932"/>
    </source>
</evidence>
<sequence length="308" mass="36019">MKTRKHYIDYFDSLITKYRNYQIGHRAVINNILRDFLDYIGWENHICKDTQNAYSHSLGSLLEWFKRSRLLSSVIAVNNVKKFMYPSYIETNVSNASVVTFNIINDVKRTYLEEWFSKNSKEKFASEFSHEFNNNVNMLFKHSRRLFCHGDNRTINVNVKDWVTAKFTPSSQNGQFELSIIVCAPHEIYKNLPYMKPREANKHNKTISSLAYNLHVLLSDMDVVKSFDDNTNYGLSLFETKFVIKLKDPSEFKPTPKSNHENDTMKEEREYLNARLIEVEAQIAEHTKLLKALNAKANGLRNAIEVLK</sequence>
<dbReference type="Proteomes" id="UP000029932">
    <property type="component" value="Segment"/>
</dbReference>
<protein>
    <submittedName>
        <fullName evidence="2">Uncharacterized protein</fullName>
    </submittedName>
</protein>
<accession>A0A097J5J4</accession>
<gene>
    <name evidence="2" type="ORF">RB27_090</name>
</gene>
<organismHost>
    <name type="scientific">Escherichia coli</name>
    <dbReference type="NCBI Taxonomy" id="562"/>
</organismHost>
<reference evidence="2 3" key="1">
    <citation type="submission" date="2014-09" db="EMBL/GenBank/DDBJ databases">
        <title>Complete Genome Sequences of T4-like Bacteriophages RB3, RB5, RB6, RB7, RB9, RB10, RB27, RB33, RB55, RB59, and RB68.</title>
        <authorList>
            <person name="Yaung S.J."/>
            <person name="Esvelt K.M."/>
            <person name="Church G.M."/>
        </authorList>
    </citation>
    <scope>NUCLEOTIDE SEQUENCE [LARGE SCALE GENOMIC DNA]</scope>
</reference>
<dbReference type="EMBL" id="KM607000">
    <property type="protein sequence ID" value="AIT74457.1"/>
    <property type="molecule type" value="Genomic_DNA"/>
</dbReference>
<evidence type="ECO:0000313" key="2">
    <source>
        <dbReference type="EMBL" id="AIT74457.1"/>
    </source>
</evidence>
<proteinExistence type="predicted"/>